<sequence>MRLAISKSRTCRFPLPPHPIAAEQVRTLVRLASAGWDIGDVIDNVLVIAVELVTNAAKLGEVFQITVSRRTDNVLIEVWDSSEAAPERQQESVDRVDGRGLLLIKACSKDWGWRLEEHGGKTVWSVIDVPTASSAGSLSRGRM</sequence>
<dbReference type="EMBL" id="BSTJ01000010">
    <property type="protein sequence ID" value="GLY78870.1"/>
    <property type="molecule type" value="Genomic_DNA"/>
</dbReference>
<protein>
    <recommendedName>
        <fullName evidence="2">Histidine kinase/HSP90-like ATPase domain-containing protein</fullName>
    </recommendedName>
</protein>
<dbReference type="InterPro" id="IPR003594">
    <property type="entry name" value="HATPase_dom"/>
</dbReference>
<evidence type="ECO:0000313" key="3">
    <source>
        <dbReference type="EMBL" id="GLY78870.1"/>
    </source>
</evidence>
<keyword evidence="1" id="KW-0808">Transferase</keyword>
<evidence type="ECO:0000259" key="2">
    <source>
        <dbReference type="Pfam" id="PF13581"/>
    </source>
</evidence>
<name>A0A9W6RPA7_9ACTN</name>
<keyword evidence="1" id="KW-0723">Serine/threonine-protein kinase</keyword>
<organism evidence="3 4">
    <name type="scientific">Actinoallomurus iriomotensis</name>
    <dbReference type="NCBI Taxonomy" id="478107"/>
    <lineage>
        <taxon>Bacteria</taxon>
        <taxon>Bacillati</taxon>
        <taxon>Actinomycetota</taxon>
        <taxon>Actinomycetes</taxon>
        <taxon>Streptosporangiales</taxon>
        <taxon>Thermomonosporaceae</taxon>
        <taxon>Actinoallomurus</taxon>
    </lineage>
</organism>
<dbReference type="RefSeq" id="WP_285629702.1">
    <property type="nucleotide sequence ID" value="NZ_BSTJ01000010.1"/>
</dbReference>
<evidence type="ECO:0000256" key="1">
    <source>
        <dbReference type="ARBA" id="ARBA00022527"/>
    </source>
</evidence>
<dbReference type="InterPro" id="IPR036890">
    <property type="entry name" value="HATPase_C_sf"/>
</dbReference>
<feature type="domain" description="Histidine kinase/HSP90-like ATPase" evidence="2">
    <location>
        <begin position="39"/>
        <end position="124"/>
    </location>
</feature>
<dbReference type="InterPro" id="IPR050267">
    <property type="entry name" value="Anti-sigma-factor_SerPK"/>
</dbReference>
<evidence type="ECO:0000313" key="4">
    <source>
        <dbReference type="Proteomes" id="UP001165135"/>
    </source>
</evidence>
<keyword evidence="1" id="KW-0418">Kinase</keyword>
<dbReference type="PANTHER" id="PTHR35526:SF3">
    <property type="entry name" value="ANTI-SIGMA-F FACTOR RSBW"/>
    <property type="match status" value="1"/>
</dbReference>
<accession>A0A9W6RPA7</accession>
<proteinExistence type="predicted"/>
<dbReference type="Proteomes" id="UP001165135">
    <property type="component" value="Unassembled WGS sequence"/>
</dbReference>
<gene>
    <name evidence="3" type="ORF">Airi01_071370</name>
</gene>
<dbReference type="SUPFAM" id="SSF55874">
    <property type="entry name" value="ATPase domain of HSP90 chaperone/DNA topoisomerase II/histidine kinase"/>
    <property type="match status" value="1"/>
</dbReference>
<dbReference type="GO" id="GO:0004674">
    <property type="term" value="F:protein serine/threonine kinase activity"/>
    <property type="evidence" value="ECO:0007669"/>
    <property type="project" value="UniProtKB-KW"/>
</dbReference>
<dbReference type="Pfam" id="PF13581">
    <property type="entry name" value="HATPase_c_2"/>
    <property type="match status" value="1"/>
</dbReference>
<dbReference type="CDD" id="cd16936">
    <property type="entry name" value="HATPase_RsbW-like"/>
    <property type="match status" value="1"/>
</dbReference>
<dbReference type="AlphaFoldDB" id="A0A9W6RPA7"/>
<dbReference type="Gene3D" id="3.30.565.10">
    <property type="entry name" value="Histidine kinase-like ATPase, C-terminal domain"/>
    <property type="match status" value="1"/>
</dbReference>
<reference evidence="3" key="1">
    <citation type="submission" date="2023-03" db="EMBL/GenBank/DDBJ databases">
        <title>Actinoallomurus iriomotensis NBRC 103681.</title>
        <authorList>
            <person name="Ichikawa N."/>
            <person name="Sato H."/>
            <person name="Tonouchi N."/>
        </authorList>
    </citation>
    <scope>NUCLEOTIDE SEQUENCE</scope>
    <source>
        <strain evidence="3">NBRC 103681</strain>
    </source>
</reference>
<dbReference type="PANTHER" id="PTHR35526">
    <property type="entry name" value="ANTI-SIGMA-F FACTOR RSBW-RELATED"/>
    <property type="match status" value="1"/>
</dbReference>
<comment type="caution">
    <text evidence="3">The sequence shown here is derived from an EMBL/GenBank/DDBJ whole genome shotgun (WGS) entry which is preliminary data.</text>
</comment>